<reference evidence="1" key="2">
    <citation type="submission" date="2020-06" db="EMBL/GenBank/DDBJ databases">
        <title>Helianthus annuus Genome sequencing and assembly Release 2.</title>
        <authorList>
            <person name="Gouzy J."/>
            <person name="Langlade N."/>
            <person name="Munos S."/>
        </authorList>
    </citation>
    <scope>NUCLEOTIDE SEQUENCE</scope>
    <source>
        <tissue evidence="1">Leaves</tissue>
    </source>
</reference>
<comment type="caution">
    <text evidence="1">The sequence shown here is derived from an EMBL/GenBank/DDBJ whole genome shotgun (WGS) entry which is preliminary data.</text>
</comment>
<name>A0A9K3DEC1_HELAN</name>
<accession>A0A9K3DEC1</accession>
<sequence length="89" mass="9896">MEDFFTVLRKSMRRGHSLSDIAFLNGDSRVLASDTCGAISMLDRRLSDLPRSVLTTKKNTSLTSIQLLGDQHLTHIYLSVCMVLARVGL</sequence>
<evidence type="ECO:0000313" key="2">
    <source>
        <dbReference type="Proteomes" id="UP000215914"/>
    </source>
</evidence>
<evidence type="ECO:0000313" key="1">
    <source>
        <dbReference type="EMBL" id="KAF5753320.1"/>
    </source>
</evidence>
<keyword evidence="2" id="KW-1185">Reference proteome</keyword>
<dbReference type="Proteomes" id="UP000215914">
    <property type="component" value="Unassembled WGS sequence"/>
</dbReference>
<dbReference type="Gramene" id="mRNA:HanXRQr2_Chr17g0778801">
    <property type="protein sequence ID" value="mRNA:HanXRQr2_Chr17g0778801"/>
    <property type="gene ID" value="HanXRQr2_Chr17g0778801"/>
</dbReference>
<dbReference type="AlphaFoldDB" id="A0A9K3DEC1"/>
<proteinExistence type="predicted"/>
<organism evidence="1 2">
    <name type="scientific">Helianthus annuus</name>
    <name type="common">Common sunflower</name>
    <dbReference type="NCBI Taxonomy" id="4232"/>
    <lineage>
        <taxon>Eukaryota</taxon>
        <taxon>Viridiplantae</taxon>
        <taxon>Streptophyta</taxon>
        <taxon>Embryophyta</taxon>
        <taxon>Tracheophyta</taxon>
        <taxon>Spermatophyta</taxon>
        <taxon>Magnoliopsida</taxon>
        <taxon>eudicotyledons</taxon>
        <taxon>Gunneridae</taxon>
        <taxon>Pentapetalae</taxon>
        <taxon>asterids</taxon>
        <taxon>campanulids</taxon>
        <taxon>Asterales</taxon>
        <taxon>Asteraceae</taxon>
        <taxon>Asteroideae</taxon>
        <taxon>Heliantheae alliance</taxon>
        <taxon>Heliantheae</taxon>
        <taxon>Helianthus</taxon>
    </lineage>
</organism>
<reference evidence="1" key="1">
    <citation type="journal article" date="2017" name="Nature">
        <title>The sunflower genome provides insights into oil metabolism, flowering and Asterid evolution.</title>
        <authorList>
            <person name="Badouin H."/>
            <person name="Gouzy J."/>
            <person name="Grassa C.J."/>
            <person name="Murat F."/>
            <person name="Staton S.E."/>
            <person name="Cottret L."/>
            <person name="Lelandais-Briere C."/>
            <person name="Owens G.L."/>
            <person name="Carrere S."/>
            <person name="Mayjonade B."/>
            <person name="Legrand L."/>
            <person name="Gill N."/>
            <person name="Kane N.C."/>
            <person name="Bowers J.E."/>
            <person name="Hubner S."/>
            <person name="Bellec A."/>
            <person name="Berard A."/>
            <person name="Berges H."/>
            <person name="Blanchet N."/>
            <person name="Boniface M.C."/>
            <person name="Brunel D."/>
            <person name="Catrice O."/>
            <person name="Chaidir N."/>
            <person name="Claudel C."/>
            <person name="Donnadieu C."/>
            <person name="Faraut T."/>
            <person name="Fievet G."/>
            <person name="Helmstetter N."/>
            <person name="King M."/>
            <person name="Knapp S.J."/>
            <person name="Lai Z."/>
            <person name="Le Paslier M.C."/>
            <person name="Lippi Y."/>
            <person name="Lorenzon L."/>
            <person name="Mandel J.R."/>
            <person name="Marage G."/>
            <person name="Marchand G."/>
            <person name="Marquand E."/>
            <person name="Bret-Mestries E."/>
            <person name="Morien E."/>
            <person name="Nambeesan S."/>
            <person name="Nguyen T."/>
            <person name="Pegot-Espagnet P."/>
            <person name="Pouilly N."/>
            <person name="Raftis F."/>
            <person name="Sallet E."/>
            <person name="Schiex T."/>
            <person name="Thomas J."/>
            <person name="Vandecasteele C."/>
            <person name="Vares D."/>
            <person name="Vear F."/>
            <person name="Vautrin S."/>
            <person name="Crespi M."/>
            <person name="Mangin B."/>
            <person name="Burke J.M."/>
            <person name="Salse J."/>
            <person name="Munos S."/>
            <person name="Vincourt P."/>
            <person name="Rieseberg L.H."/>
            <person name="Langlade N.B."/>
        </authorList>
    </citation>
    <scope>NUCLEOTIDE SEQUENCE</scope>
    <source>
        <tissue evidence="1">Leaves</tissue>
    </source>
</reference>
<dbReference type="EMBL" id="MNCJ02000332">
    <property type="protein sequence ID" value="KAF5753320.1"/>
    <property type="molecule type" value="Genomic_DNA"/>
</dbReference>
<gene>
    <name evidence="1" type="ORF">HanXRQr2_Chr17g0778801</name>
</gene>
<protein>
    <submittedName>
        <fullName evidence="1">Uncharacterized protein</fullName>
    </submittedName>
</protein>